<dbReference type="EMBL" id="JBBNAE010000001">
    <property type="protein sequence ID" value="KAK9153199.1"/>
    <property type="molecule type" value="Genomic_DNA"/>
</dbReference>
<dbReference type="InterPro" id="IPR023398">
    <property type="entry name" value="TIF_eIF4e-like"/>
</dbReference>
<dbReference type="PANTHER" id="PTHR11960:SF8">
    <property type="entry name" value="EUKARYOTIC TRANSLATION INITIATION FACTOR 4E1-RELATED"/>
    <property type="match status" value="1"/>
</dbReference>
<accession>A0AAP0KKB8</accession>
<keyword evidence="3" id="KW-0810">Translation regulation</keyword>
<keyword evidence="5 9" id="KW-0648">Protein biosynthesis</keyword>
<gene>
    <name evidence="11" type="ORF">Sjap_000679</name>
</gene>
<reference evidence="11 12" key="1">
    <citation type="submission" date="2024-01" db="EMBL/GenBank/DDBJ databases">
        <title>Genome assemblies of Stephania.</title>
        <authorList>
            <person name="Yang L."/>
        </authorList>
    </citation>
    <scope>NUCLEOTIDE SEQUENCE [LARGE SCALE GENOMIC DNA]</scope>
    <source>
        <strain evidence="11">QJT</strain>
        <tissue evidence="11">Leaf</tissue>
    </source>
</reference>
<evidence type="ECO:0000256" key="6">
    <source>
        <dbReference type="ARBA" id="ARBA00030245"/>
    </source>
</evidence>
<keyword evidence="2 9" id="KW-0396">Initiation factor</keyword>
<dbReference type="GO" id="GO:0016281">
    <property type="term" value="C:eukaryotic translation initiation factor 4F complex"/>
    <property type="evidence" value="ECO:0007669"/>
    <property type="project" value="TreeGrafter"/>
</dbReference>
<evidence type="ECO:0000256" key="7">
    <source>
        <dbReference type="ARBA" id="ARBA00032656"/>
    </source>
</evidence>
<evidence type="ECO:0000313" key="11">
    <source>
        <dbReference type="EMBL" id="KAK9153199.1"/>
    </source>
</evidence>
<evidence type="ECO:0000256" key="2">
    <source>
        <dbReference type="ARBA" id="ARBA00022540"/>
    </source>
</evidence>
<evidence type="ECO:0000256" key="10">
    <source>
        <dbReference type="SAM" id="MobiDB-lite"/>
    </source>
</evidence>
<evidence type="ECO:0000256" key="3">
    <source>
        <dbReference type="ARBA" id="ARBA00022845"/>
    </source>
</evidence>
<evidence type="ECO:0000256" key="1">
    <source>
        <dbReference type="ARBA" id="ARBA00009860"/>
    </source>
</evidence>
<dbReference type="InterPro" id="IPR001040">
    <property type="entry name" value="TIF_eIF_4E"/>
</dbReference>
<evidence type="ECO:0000256" key="4">
    <source>
        <dbReference type="ARBA" id="ARBA00022884"/>
    </source>
</evidence>
<dbReference type="GO" id="GO:0000340">
    <property type="term" value="F:RNA 7-methylguanosine cap binding"/>
    <property type="evidence" value="ECO:0007669"/>
    <property type="project" value="TreeGrafter"/>
</dbReference>
<evidence type="ECO:0000256" key="5">
    <source>
        <dbReference type="ARBA" id="ARBA00022917"/>
    </source>
</evidence>
<evidence type="ECO:0000256" key="8">
    <source>
        <dbReference type="ARBA" id="ARBA00041713"/>
    </source>
</evidence>
<evidence type="ECO:0000313" key="12">
    <source>
        <dbReference type="Proteomes" id="UP001417504"/>
    </source>
</evidence>
<evidence type="ECO:0000256" key="9">
    <source>
        <dbReference type="RuleBase" id="RU004374"/>
    </source>
</evidence>
<keyword evidence="12" id="KW-1185">Reference proteome</keyword>
<proteinExistence type="inferred from homology"/>
<protein>
    <recommendedName>
        <fullName evidence="7">eIF-4F 25 kDa subunit</fullName>
    </recommendedName>
    <alternativeName>
        <fullName evidence="8">eIF-4F p26 subunit</fullName>
    </alternativeName>
    <alternativeName>
        <fullName evidence="6">mRNA cap-binding protein</fullName>
    </alternativeName>
</protein>
<dbReference type="GO" id="GO:0003743">
    <property type="term" value="F:translation initiation factor activity"/>
    <property type="evidence" value="ECO:0007669"/>
    <property type="project" value="UniProtKB-KW"/>
</dbReference>
<comment type="similarity">
    <text evidence="1 9">Belongs to the eukaryotic initiation factor 4E family.</text>
</comment>
<name>A0AAP0KKB8_9MAGN</name>
<comment type="caution">
    <text evidence="11">The sequence shown here is derived from an EMBL/GenBank/DDBJ whole genome shotgun (WGS) entry which is preliminary data.</text>
</comment>
<sequence>MAAVEAIGHVRADDEIPNRVSEDPEEGEIVDPPEHPKSAAAAVAVAPPPPHPLECPWTFWYDNPSAAPAGVPWGSLISAIYTLSTVEEFWSVYNNIRKPSKLANGADLHCFKHEIEPKWEHPKCANGGRWTISLPRGKSDTYWMYTLLAMIGEQFDYGDEICGAAINVRPKQEKIAIWTRNASNKAAQPRTGTHLGHTALSAPLGWAPASTALTMLRAPGPSQSFPDLSSYGIHLLSLQNFPCVLQLSIGRQWKEFLDFNDTIGFIVHEDAKKERAAKSRYSI</sequence>
<dbReference type="PANTHER" id="PTHR11960">
    <property type="entry name" value="EUKARYOTIC TRANSLATION INITIATION FACTOR 4E RELATED"/>
    <property type="match status" value="1"/>
</dbReference>
<dbReference type="SUPFAM" id="SSF55418">
    <property type="entry name" value="eIF4e-like"/>
    <property type="match status" value="1"/>
</dbReference>
<dbReference type="Pfam" id="PF01652">
    <property type="entry name" value="IF4E"/>
    <property type="match status" value="1"/>
</dbReference>
<dbReference type="AlphaFoldDB" id="A0AAP0KKB8"/>
<feature type="region of interest" description="Disordered" evidence="10">
    <location>
        <begin position="1"/>
        <end position="39"/>
    </location>
</feature>
<dbReference type="Gene3D" id="3.30.760.10">
    <property type="entry name" value="RNA Cap, Translation Initiation Factor Eif4e"/>
    <property type="match status" value="1"/>
</dbReference>
<dbReference type="GO" id="GO:0006417">
    <property type="term" value="P:regulation of translation"/>
    <property type="evidence" value="ECO:0007669"/>
    <property type="project" value="UniProtKB-KW"/>
</dbReference>
<dbReference type="Proteomes" id="UP001417504">
    <property type="component" value="Unassembled WGS sequence"/>
</dbReference>
<organism evidence="11 12">
    <name type="scientific">Stephania japonica</name>
    <dbReference type="NCBI Taxonomy" id="461633"/>
    <lineage>
        <taxon>Eukaryota</taxon>
        <taxon>Viridiplantae</taxon>
        <taxon>Streptophyta</taxon>
        <taxon>Embryophyta</taxon>
        <taxon>Tracheophyta</taxon>
        <taxon>Spermatophyta</taxon>
        <taxon>Magnoliopsida</taxon>
        <taxon>Ranunculales</taxon>
        <taxon>Menispermaceae</taxon>
        <taxon>Menispermoideae</taxon>
        <taxon>Cissampelideae</taxon>
        <taxon>Stephania</taxon>
    </lineage>
</organism>
<feature type="compositionally biased region" description="Basic and acidic residues" evidence="10">
    <location>
        <begin position="8"/>
        <end position="22"/>
    </location>
</feature>
<keyword evidence="4 9" id="KW-0694">RNA-binding</keyword>